<accession>A0A6V7CQE8</accession>
<dbReference type="InterPro" id="IPR012337">
    <property type="entry name" value="RNaseH-like_sf"/>
</dbReference>
<protein>
    <submittedName>
        <fullName evidence="2">IS3 family transposase ISAs5</fullName>
    </submittedName>
</protein>
<dbReference type="PANTHER" id="PTHR46889:SF4">
    <property type="entry name" value="TRANSPOSASE INSO FOR INSERTION SEQUENCE ELEMENT IS911B-RELATED"/>
    <property type="match status" value="1"/>
</dbReference>
<evidence type="ECO:0000259" key="1">
    <source>
        <dbReference type="Pfam" id="PF13333"/>
    </source>
</evidence>
<dbReference type="EMBL" id="LR828261">
    <property type="protein sequence ID" value="CAD0319958.1"/>
    <property type="molecule type" value="Genomic_DNA"/>
</dbReference>
<dbReference type="AlphaFoldDB" id="A0A6V7CQE8"/>
<dbReference type="EMBL" id="LR828261">
    <property type="protein sequence ID" value="CAD0319954.1"/>
    <property type="molecule type" value="Genomic_DNA"/>
</dbReference>
<reference evidence="2" key="1">
    <citation type="submission" date="2020-07" db="EMBL/GenBank/DDBJ databases">
        <authorList>
            <person name="Pothier F. J."/>
        </authorList>
    </citation>
    <scope>NUCLEOTIDE SEQUENCE</scope>
    <source>
        <strain evidence="2">CFBP 2533</strain>
    </source>
</reference>
<organism evidence="2">
    <name type="scientific">Xanthomonas hortorum pv. pelargonii</name>
    <dbReference type="NCBI Taxonomy" id="453602"/>
    <lineage>
        <taxon>Bacteria</taxon>
        <taxon>Pseudomonadati</taxon>
        <taxon>Pseudomonadota</taxon>
        <taxon>Gammaproteobacteria</taxon>
        <taxon>Lysobacterales</taxon>
        <taxon>Lysobacteraceae</taxon>
        <taxon>Xanthomonas</taxon>
    </lineage>
</organism>
<dbReference type="SUPFAM" id="SSF53098">
    <property type="entry name" value="Ribonuclease H-like"/>
    <property type="match status" value="1"/>
</dbReference>
<dbReference type="InterPro" id="IPR050900">
    <property type="entry name" value="Transposase_IS3/IS150/IS904"/>
</dbReference>
<evidence type="ECO:0000313" key="2">
    <source>
        <dbReference type="EMBL" id="CAD0319958.1"/>
    </source>
</evidence>
<sequence>MQAHCGEFRVCAMCRVLRVNRSGYYAWLRSPKPDTAWASDFTFIRTHEGWMYLAVVIDLFSWHVSAGRCAIGPRPSWSCRPCCLRCGGANPALVAWFTRTKGRSIPAMTGRVSWRPMAWCSMSRRGNCHDNAPVESFFGLLKRERIRRRIYPTKNAASAEVFDYIEMFLQPQPSPWFNWRPVPCRV</sequence>
<dbReference type="InterPro" id="IPR001584">
    <property type="entry name" value="Integrase_cat-core"/>
</dbReference>
<dbReference type="Pfam" id="PF13333">
    <property type="entry name" value="rve_2"/>
    <property type="match status" value="1"/>
</dbReference>
<gene>
    <name evidence="2" type="ORF">CFBP2533_15370</name>
</gene>
<name>A0A6V7CQE8_9XANT</name>
<feature type="domain" description="Integrase catalytic" evidence="1">
    <location>
        <begin position="135"/>
        <end position="168"/>
    </location>
</feature>
<proteinExistence type="predicted"/>
<dbReference type="GO" id="GO:0015074">
    <property type="term" value="P:DNA integration"/>
    <property type="evidence" value="ECO:0007669"/>
    <property type="project" value="InterPro"/>
</dbReference>
<dbReference type="PANTHER" id="PTHR46889">
    <property type="entry name" value="TRANSPOSASE INSF FOR INSERTION SEQUENCE IS3B-RELATED"/>
    <property type="match status" value="1"/>
</dbReference>